<protein>
    <recommendedName>
        <fullName evidence="1">F-box domain-containing protein</fullName>
    </recommendedName>
</protein>
<dbReference type="Proteomes" id="UP000594262">
    <property type="component" value="Unplaced"/>
</dbReference>
<proteinExistence type="predicted"/>
<dbReference type="PANTHER" id="PTHR46432">
    <property type="entry name" value="F-BOX ONLY PROTEIN 42"/>
    <property type="match status" value="1"/>
</dbReference>
<dbReference type="GO" id="GO:1990756">
    <property type="term" value="F:ubiquitin-like ligase-substrate adaptor activity"/>
    <property type="evidence" value="ECO:0007669"/>
    <property type="project" value="TreeGrafter"/>
</dbReference>
<dbReference type="InterPro" id="IPR001810">
    <property type="entry name" value="F-box_dom"/>
</dbReference>
<dbReference type="GeneID" id="136821225"/>
<evidence type="ECO:0000313" key="2">
    <source>
        <dbReference type="EnsemblMetazoa" id="CLYHEMP020519.1"/>
    </source>
</evidence>
<evidence type="ECO:0000259" key="1">
    <source>
        <dbReference type="PROSITE" id="PS50181"/>
    </source>
</evidence>
<reference evidence="2" key="1">
    <citation type="submission" date="2021-01" db="UniProtKB">
        <authorList>
            <consortium name="EnsemblMetazoa"/>
        </authorList>
    </citation>
    <scope>IDENTIFICATION</scope>
</reference>
<dbReference type="RefSeq" id="XP_066933560.1">
    <property type="nucleotide sequence ID" value="XM_067077459.1"/>
</dbReference>
<dbReference type="PROSITE" id="PS50181">
    <property type="entry name" value="FBOX"/>
    <property type="match status" value="1"/>
</dbReference>
<dbReference type="InterPro" id="IPR052821">
    <property type="entry name" value="F-box_only_SRC"/>
</dbReference>
<dbReference type="InterPro" id="IPR015915">
    <property type="entry name" value="Kelch-typ_b-propeller"/>
</dbReference>
<dbReference type="Pfam" id="PF13415">
    <property type="entry name" value="Beta-prop_FBX42"/>
    <property type="match status" value="1"/>
</dbReference>
<name>A0A7M5XDW9_9CNID</name>
<dbReference type="PANTHER" id="PTHR46432:SF1">
    <property type="entry name" value="F-BOX ONLY PROTEIN 42"/>
    <property type="match status" value="1"/>
</dbReference>
<dbReference type="Pfam" id="PF12937">
    <property type="entry name" value="F-box-like"/>
    <property type="match status" value="1"/>
</dbReference>
<dbReference type="SUPFAM" id="SSF81383">
    <property type="entry name" value="F-box domain"/>
    <property type="match status" value="1"/>
</dbReference>
<dbReference type="OrthoDB" id="9973021at2759"/>
<feature type="domain" description="F-box" evidence="1">
    <location>
        <begin position="10"/>
        <end position="62"/>
    </location>
</feature>
<dbReference type="EnsemblMetazoa" id="CLYHEMT020519.1">
    <property type="protein sequence ID" value="CLYHEMP020519.1"/>
    <property type="gene ID" value="CLYHEMG020519"/>
</dbReference>
<keyword evidence="3" id="KW-1185">Reference proteome</keyword>
<dbReference type="Gene3D" id="2.120.10.80">
    <property type="entry name" value="Kelch-type beta propeller"/>
    <property type="match status" value="2"/>
</dbReference>
<dbReference type="SUPFAM" id="SSF117281">
    <property type="entry name" value="Kelch motif"/>
    <property type="match status" value="1"/>
</dbReference>
<dbReference type="SMART" id="SM00256">
    <property type="entry name" value="FBOX"/>
    <property type="match status" value="1"/>
</dbReference>
<accession>A0A7M5XDW9</accession>
<evidence type="ECO:0000313" key="3">
    <source>
        <dbReference type="Proteomes" id="UP000594262"/>
    </source>
</evidence>
<sequence>MEEDNEELEWDFFNHLPEELILKVLSYLSPYTDTKTAKLVNRRWNRLISSIERHNDRVFHEAIRTSNIMWQIHKLRSYDITDTLVPGTHRKGAVRTKVKRQNKNVPSPRFSHAAVIMRQYLYIFSGSNSEFASGSTYNDIYRLDLSSHTWERVQANGLLPAPRECCTLVGYSTSKLPSPIPPPPHINDKGLLIMYGGWCQPPLDNRIRVDARFFEDTQIFHLNDLRWERLKIASPPPARAGHSASIVGDKMIIFGGSQRSDRLNDIWVFDINTLTWRHQYIRGTKPRERFGHSQFTLNEKAMIVLGGCGGPNELFADAWVLDVQTWNWIQIKIEGAIYEPPELWCHASVLVHQDIIVFSEEKKCPHCACPIQNYKVSEFKPDANAVTCSCGRRKPEDMISLYDNHLQMYTLDCSSLFTNSKCRWLPCQYLAPAPITRKLFTASLGLNEILLFGGLSNLYRNESPRSDDCTIAVRAKPSPS</sequence>
<dbReference type="Gene3D" id="1.20.1280.50">
    <property type="match status" value="1"/>
</dbReference>
<dbReference type="GO" id="GO:0019005">
    <property type="term" value="C:SCF ubiquitin ligase complex"/>
    <property type="evidence" value="ECO:0007669"/>
    <property type="project" value="TreeGrafter"/>
</dbReference>
<dbReference type="AlphaFoldDB" id="A0A7M5XDW9"/>
<organism evidence="2 3">
    <name type="scientific">Clytia hemisphaerica</name>
    <dbReference type="NCBI Taxonomy" id="252671"/>
    <lineage>
        <taxon>Eukaryota</taxon>
        <taxon>Metazoa</taxon>
        <taxon>Cnidaria</taxon>
        <taxon>Hydrozoa</taxon>
        <taxon>Hydroidolina</taxon>
        <taxon>Leptothecata</taxon>
        <taxon>Obeliida</taxon>
        <taxon>Clytiidae</taxon>
        <taxon>Clytia</taxon>
    </lineage>
</organism>
<dbReference type="InterPro" id="IPR036047">
    <property type="entry name" value="F-box-like_dom_sf"/>
</dbReference>